<evidence type="ECO:0000256" key="1">
    <source>
        <dbReference type="SAM" id="Phobius"/>
    </source>
</evidence>
<keyword evidence="1" id="KW-0472">Membrane</keyword>
<protein>
    <submittedName>
        <fullName evidence="2">Uncharacterized protein</fullName>
    </submittedName>
</protein>
<dbReference type="AlphaFoldDB" id="A0A2W2GDP0"/>
<keyword evidence="1" id="KW-0812">Transmembrane</keyword>
<gene>
    <name evidence="2" type="ORF">C1I98_14890</name>
</gene>
<dbReference type="EMBL" id="POUA01000100">
    <property type="protein sequence ID" value="PZG45982.1"/>
    <property type="molecule type" value="Genomic_DNA"/>
</dbReference>
<sequence>MLVVLAIGTTLFGFAPGPRGDLADRGLRRCRPVLGNGAARLDQGLPPFDHIPRMPIEEFHLTPLMMLTVLAVALALIGLYGFRRRDLEGT</sequence>
<comment type="caution">
    <text evidence="2">The sequence shown here is derived from an EMBL/GenBank/DDBJ whole genome shotgun (WGS) entry which is preliminary data.</text>
</comment>
<evidence type="ECO:0000313" key="3">
    <source>
        <dbReference type="Proteomes" id="UP000248544"/>
    </source>
</evidence>
<feature type="transmembrane region" description="Helical" evidence="1">
    <location>
        <begin position="64"/>
        <end position="82"/>
    </location>
</feature>
<evidence type="ECO:0000313" key="2">
    <source>
        <dbReference type="EMBL" id="PZG45982.1"/>
    </source>
</evidence>
<keyword evidence="3" id="KW-1185">Reference proteome</keyword>
<dbReference type="Proteomes" id="UP000248544">
    <property type="component" value="Unassembled WGS sequence"/>
</dbReference>
<name>A0A2W2GDP0_9ACTN</name>
<accession>A0A2W2GDP0</accession>
<reference evidence="2 3" key="1">
    <citation type="submission" date="2018-01" db="EMBL/GenBank/DDBJ databases">
        <title>Draft genome sequence of Sphaerisporangium sp. 7K107.</title>
        <authorList>
            <person name="Sahin N."/>
            <person name="Saygin H."/>
            <person name="Ay H."/>
        </authorList>
    </citation>
    <scope>NUCLEOTIDE SEQUENCE [LARGE SCALE GENOMIC DNA]</scope>
    <source>
        <strain evidence="2 3">7K107</strain>
    </source>
</reference>
<dbReference type="RefSeq" id="WP_111167775.1">
    <property type="nucleotide sequence ID" value="NZ_POUA01000100.1"/>
</dbReference>
<organism evidence="2 3">
    <name type="scientific">Spongiactinospora gelatinilytica</name>
    <dbReference type="NCBI Taxonomy" id="2666298"/>
    <lineage>
        <taxon>Bacteria</taxon>
        <taxon>Bacillati</taxon>
        <taxon>Actinomycetota</taxon>
        <taxon>Actinomycetes</taxon>
        <taxon>Streptosporangiales</taxon>
        <taxon>Streptosporangiaceae</taxon>
        <taxon>Spongiactinospora</taxon>
    </lineage>
</organism>
<proteinExistence type="predicted"/>
<keyword evidence="1" id="KW-1133">Transmembrane helix</keyword>